<protein>
    <recommendedName>
        <fullName evidence="1">Pyruvate kinase barrel domain-containing protein</fullName>
    </recommendedName>
</protein>
<proteinExistence type="predicted"/>
<dbReference type="GO" id="GO:0030955">
    <property type="term" value="F:potassium ion binding"/>
    <property type="evidence" value="ECO:0007669"/>
    <property type="project" value="InterPro"/>
</dbReference>
<dbReference type="InterPro" id="IPR015793">
    <property type="entry name" value="Pyrv_Knase_brl"/>
</dbReference>
<keyword evidence="3" id="KW-1185">Reference proteome</keyword>
<evidence type="ECO:0000313" key="3">
    <source>
        <dbReference type="Proteomes" id="UP000078200"/>
    </source>
</evidence>
<dbReference type="EnsemblMetazoa" id="GAUT029587-RA">
    <property type="protein sequence ID" value="GAUT029587-PA"/>
    <property type="gene ID" value="GAUT029587"/>
</dbReference>
<dbReference type="AlphaFoldDB" id="A0A1A9V8U9"/>
<evidence type="ECO:0000259" key="1">
    <source>
        <dbReference type="Pfam" id="PF00224"/>
    </source>
</evidence>
<dbReference type="GO" id="GO:0000287">
    <property type="term" value="F:magnesium ion binding"/>
    <property type="evidence" value="ECO:0007669"/>
    <property type="project" value="InterPro"/>
</dbReference>
<accession>A0A1A9V8U9</accession>
<reference evidence="2" key="1">
    <citation type="submission" date="2020-05" db="UniProtKB">
        <authorList>
            <consortium name="EnsemblMetazoa"/>
        </authorList>
    </citation>
    <scope>IDENTIFICATION</scope>
    <source>
        <strain evidence="2">TTRI</strain>
    </source>
</reference>
<dbReference type="STRING" id="7395.A0A1A9V8U9"/>
<dbReference type="Pfam" id="PF00224">
    <property type="entry name" value="PK"/>
    <property type="match status" value="1"/>
</dbReference>
<feature type="domain" description="Pyruvate kinase barrel" evidence="1">
    <location>
        <begin position="14"/>
        <end position="78"/>
    </location>
</feature>
<evidence type="ECO:0000313" key="2">
    <source>
        <dbReference type="EnsemblMetazoa" id="GAUT029587-PA"/>
    </source>
</evidence>
<sequence>MRLIWEATEAASKELGYLVQAAIALDTKDPEIRTGLREGNPDLEVEIKINDNLHLSINRDQTDKSKRECIYVDYLNTATQNTKRFYSDALASVEGSEYVLLPIGLFRGLPISRYHQRGIAVREGPAESDINVATLDRRGHLEKLYTERFTQS</sequence>
<dbReference type="VEuPathDB" id="VectorBase:GAUT029587"/>
<name>A0A1A9V8U9_GLOAU</name>
<dbReference type="GO" id="GO:0004743">
    <property type="term" value="F:pyruvate kinase activity"/>
    <property type="evidence" value="ECO:0007669"/>
    <property type="project" value="InterPro"/>
</dbReference>
<organism evidence="2 3">
    <name type="scientific">Glossina austeni</name>
    <name type="common">Savannah tsetse fly</name>
    <dbReference type="NCBI Taxonomy" id="7395"/>
    <lineage>
        <taxon>Eukaryota</taxon>
        <taxon>Metazoa</taxon>
        <taxon>Ecdysozoa</taxon>
        <taxon>Arthropoda</taxon>
        <taxon>Hexapoda</taxon>
        <taxon>Insecta</taxon>
        <taxon>Pterygota</taxon>
        <taxon>Neoptera</taxon>
        <taxon>Endopterygota</taxon>
        <taxon>Diptera</taxon>
        <taxon>Brachycera</taxon>
        <taxon>Muscomorpha</taxon>
        <taxon>Hippoboscoidea</taxon>
        <taxon>Glossinidae</taxon>
        <taxon>Glossina</taxon>
    </lineage>
</organism>
<dbReference type="Proteomes" id="UP000078200">
    <property type="component" value="Unassembled WGS sequence"/>
</dbReference>